<dbReference type="RefSeq" id="XP_033574896.1">
    <property type="nucleotide sequence ID" value="XM_033728828.1"/>
</dbReference>
<protein>
    <submittedName>
        <fullName evidence="2 4">Uncharacterized protein</fullName>
    </submittedName>
</protein>
<reference evidence="2 4" key="1">
    <citation type="journal article" date="2020" name="Stud. Mycol.">
        <title>101 Dothideomycetes genomes: a test case for predicting lifestyles and emergence of pathogens.</title>
        <authorList>
            <person name="Haridas S."/>
            <person name="Albert R."/>
            <person name="Binder M."/>
            <person name="Bloem J."/>
            <person name="Labutti K."/>
            <person name="Salamov A."/>
            <person name="Andreopoulos B."/>
            <person name="Baker S."/>
            <person name="Barry K."/>
            <person name="Bills G."/>
            <person name="Bluhm B."/>
            <person name="Cannon C."/>
            <person name="Castanera R."/>
            <person name="Culley D."/>
            <person name="Daum C."/>
            <person name="Ezra D."/>
            <person name="Gonzalez J."/>
            <person name="Henrissat B."/>
            <person name="Kuo A."/>
            <person name="Liang C."/>
            <person name="Lipzen A."/>
            <person name="Lutzoni F."/>
            <person name="Magnuson J."/>
            <person name="Mondo S."/>
            <person name="Nolan M."/>
            <person name="Ohm R."/>
            <person name="Pangilinan J."/>
            <person name="Park H.-J."/>
            <person name="Ramirez L."/>
            <person name="Alfaro M."/>
            <person name="Sun H."/>
            <person name="Tritt A."/>
            <person name="Yoshinaga Y."/>
            <person name="Zwiers L.-H."/>
            <person name="Turgeon B."/>
            <person name="Goodwin S."/>
            <person name="Spatafora J."/>
            <person name="Crous P."/>
            <person name="Grigoriev I."/>
        </authorList>
    </citation>
    <scope>NUCLEOTIDE SEQUENCE</scope>
    <source>
        <strain evidence="2 4">CBS 304.34</strain>
    </source>
</reference>
<name>A0A6A6YGJ7_9PEZI</name>
<dbReference type="Proteomes" id="UP000504636">
    <property type="component" value="Unplaced"/>
</dbReference>
<reference evidence="4" key="2">
    <citation type="submission" date="2020-04" db="EMBL/GenBank/DDBJ databases">
        <authorList>
            <consortium name="NCBI Genome Project"/>
        </authorList>
    </citation>
    <scope>NUCLEOTIDE SEQUENCE</scope>
    <source>
        <strain evidence="4">CBS 304.34</strain>
    </source>
</reference>
<evidence type="ECO:0000256" key="1">
    <source>
        <dbReference type="SAM" id="MobiDB-lite"/>
    </source>
</evidence>
<accession>A0A6A6YGJ7</accession>
<keyword evidence="3" id="KW-1185">Reference proteome</keyword>
<feature type="region of interest" description="Disordered" evidence="1">
    <location>
        <begin position="44"/>
        <end position="78"/>
    </location>
</feature>
<evidence type="ECO:0000313" key="3">
    <source>
        <dbReference type="Proteomes" id="UP000504636"/>
    </source>
</evidence>
<dbReference type="GeneID" id="54469721"/>
<evidence type="ECO:0000313" key="4">
    <source>
        <dbReference type="RefSeq" id="XP_033574896.1"/>
    </source>
</evidence>
<gene>
    <name evidence="2 4" type="ORF">BDZ99DRAFT_69175</name>
</gene>
<evidence type="ECO:0000313" key="2">
    <source>
        <dbReference type="EMBL" id="KAF2807932.1"/>
    </source>
</evidence>
<dbReference type="AlphaFoldDB" id="A0A6A6YGJ7"/>
<organism evidence="2">
    <name type="scientific">Mytilinidion resinicola</name>
    <dbReference type="NCBI Taxonomy" id="574789"/>
    <lineage>
        <taxon>Eukaryota</taxon>
        <taxon>Fungi</taxon>
        <taxon>Dikarya</taxon>
        <taxon>Ascomycota</taxon>
        <taxon>Pezizomycotina</taxon>
        <taxon>Dothideomycetes</taxon>
        <taxon>Pleosporomycetidae</taxon>
        <taxon>Mytilinidiales</taxon>
        <taxon>Mytilinidiaceae</taxon>
        <taxon>Mytilinidion</taxon>
    </lineage>
</organism>
<feature type="region of interest" description="Disordered" evidence="1">
    <location>
        <begin position="197"/>
        <end position="216"/>
    </location>
</feature>
<proteinExistence type="predicted"/>
<sequence length="216" mass="23374">MTVLEPSTVLNLPSLIDRLTVSVQTAPSTSCTVGIFTYPPLSGHSTPPHSLPNPSPSPQLRYRRHPTHRRCRTTPPAPRMWVPQQAVMPCHPTRVSRAAWQKRGLKTSSSSAAGFASAFLLFVGRRRAKWTRKMEEWVLWGGGVVSGDQNPWTVQDTMEKGEGRGAGGLNWTPPQSHGGGCGWACRNYCTQHMMGSGGGSKGCGHGPPHARASGDR</sequence>
<reference evidence="4" key="3">
    <citation type="submission" date="2025-04" db="UniProtKB">
        <authorList>
            <consortium name="RefSeq"/>
        </authorList>
    </citation>
    <scope>IDENTIFICATION</scope>
    <source>
        <strain evidence="4">CBS 304.34</strain>
    </source>
</reference>
<feature type="compositionally biased region" description="Basic residues" evidence="1">
    <location>
        <begin position="61"/>
        <end position="72"/>
    </location>
</feature>
<dbReference type="EMBL" id="MU003704">
    <property type="protein sequence ID" value="KAF2807932.1"/>
    <property type="molecule type" value="Genomic_DNA"/>
</dbReference>